<protein>
    <submittedName>
        <fullName evidence="1">Uncharacterized protein</fullName>
    </submittedName>
</protein>
<organism evidence="1 2">
    <name type="scientific">Acanthocheilonema viteae</name>
    <name type="common">Filarial nematode worm</name>
    <name type="synonym">Dipetalonema viteae</name>
    <dbReference type="NCBI Taxonomy" id="6277"/>
    <lineage>
        <taxon>Eukaryota</taxon>
        <taxon>Metazoa</taxon>
        <taxon>Ecdysozoa</taxon>
        <taxon>Nematoda</taxon>
        <taxon>Chromadorea</taxon>
        <taxon>Rhabditida</taxon>
        <taxon>Spirurina</taxon>
        <taxon>Spiruromorpha</taxon>
        <taxon>Filarioidea</taxon>
        <taxon>Onchocercidae</taxon>
        <taxon>Acanthocheilonema</taxon>
    </lineage>
</organism>
<feature type="non-terminal residue" evidence="1">
    <location>
        <position position="86"/>
    </location>
</feature>
<keyword evidence="2" id="KW-1185">Reference proteome</keyword>
<evidence type="ECO:0000313" key="2">
    <source>
        <dbReference type="Proteomes" id="UP000276991"/>
    </source>
</evidence>
<gene>
    <name evidence="1" type="ORF">NAV_LOCUS10107</name>
</gene>
<accession>A0A498SWB6</accession>
<reference evidence="1 2" key="1">
    <citation type="submission" date="2018-08" db="EMBL/GenBank/DDBJ databases">
        <authorList>
            <person name="Laetsch R D."/>
            <person name="Stevens L."/>
            <person name="Kumar S."/>
            <person name="Blaxter L. M."/>
        </authorList>
    </citation>
    <scope>NUCLEOTIDE SEQUENCE [LARGE SCALE GENOMIC DNA]</scope>
</reference>
<dbReference type="AlphaFoldDB" id="A0A498SWB6"/>
<proteinExistence type="predicted"/>
<sequence>MFGFRSRIGYQSIEDENTPSRIYSTNSEHTLLIPERRAPEDDVPSDMYSGPPLEHDIATNEVDGTAACYAATSSGVLWDGVENLDQ</sequence>
<name>A0A498SWB6_ACAVI</name>
<evidence type="ECO:0000313" key="1">
    <source>
        <dbReference type="EMBL" id="VBB35316.1"/>
    </source>
</evidence>
<dbReference type="EMBL" id="UPTC01005476">
    <property type="protein sequence ID" value="VBB35316.1"/>
    <property type="molecule type" value="Genomic_DNA"/>
</dbReference>
<dbReference type="STRING" id="6277.A0A498SWB6"/>
<dbReference type="Proteomes" id="UP000276991">
    <property type="component" value="Unassembled WGS sequence"/>
</dbReference>